<protein>
    <submittedName>
        <fullName evidence="3">S8 family peptidase</fullName>
    </submittedName>
</protein>
<dbReference type="SUPFAM" id="SSF52743">
    <property type="entry name" value="Subtilisin-like"/>
    <property type="match status" value="1"/>
</dbReference>
<keyword evidence="4" id="KW-1185">Reference proteome</keyword>
<proteinExistence type="predicted"/>
<dbReference type="GO" id="GO:0006508">
    <property type="term" value="P:proteolysis"/>
    <property type="evidence" value="ECO:0007669"/>
    <property type="project" value="InterPro"/>
</dbReference>
<keyword evidence="1" id="KW-0378">Hydrolase</keyword>
<evidence type="ECO:0000259" key="2">
    <source>
        <dbReference type="Pfam" id="PF00082"/>
    </source>
</evidence>
<dbReference type="Proteomes" id="UP000698924">
    <property type="component" value="Unassembled WGS sequence"/>
</dbReference>
<reference evidence="3 4" key="1">
    <citation type="journal article" date="2021" name="Sci. Rep.">
        <title>The distribution of antibiotic resistance genes in chicken gut microbiota commensals.</title>
        <authorList>
            <person name="Juricova H."/>
            <person name="Matiasovicova J."/>
            <person name="Kubasova T."/>
            <person name="Cejkova D."/>
            <person name="Rychlik I."/>
        </authorList>
    </citation>
    <scope>NUCLEOTIDE SEQUENCE [LARGE SCALE GENOMIC DNA]</scope>
    <source>
        <strain evidence="3 4">An421</strain>
    </source>
</reference>
<sequence length="836" mass="95085">MKQYEHIILPEQVRTAIGYSPRKAGGGEPRIPIRNRVEHAARLERLFENARTQNEKIQEDMLAISLPARTGTYLEFAGAPENELLTKSLEDQKSGIRLLNIRTTLTAENEEQTFATVYVPHGEERKFISKLNQYANEDTQFGKPKNDKLFRSIESVNIALLRSLWTDNINEFPTKRADWYEIWIRTNDLDTIEEQHKSFIDTLNALHIQYKENSILTFPERSVFLVYADIEALSLLLQSSDQMAEVRGVQILAGFLFNEYRSEQQEWVEDLHNRVKFNHNADSVVCVLDTGVNNGHPLLSDIINDAHCGSVVGEGSADRVGHGTCMCGTTIYGDLRNCIANNNPIIVDNHVASIKLFPYKSPNRKDAWGYLTRQAVAVSDVMFPRKSICYCMAITAEDCEKGKPSSWSGSIDSITYNEGNDGKLFIISAGNIRHINDQDKEIIEQYPYGNGLRPIQDPAQSWNCITVGAYTTLMANNSYEFKERVAPSGGVSPFSRTSLLWEKSSLIKPEVMFEGGNLIKTNDERFPYSDIEDLQLLTTSSSYLMRGYFDTINATSAATALSSKFAGKLQSKYPELWAESLRGLMVHTAKWTQCMEEQFPVSNRKDMERRLRFCGYGVPSEKRALYSYGNGLTYIAQQAIQPFIKERNGSVKINEMHFFEFPWPKEILEQLGEIEVSMRITLSYFIEPAPGEIGWKDKYKYASCGLRFDVNNENEDSRAFQLRINKAIEAEENEDRGKNDSSRWTIGVDNRNKGSIHSDELRLTAAQLSTCNLIAVYPIGGWWKTRINLKRYNKKIRYSLIVSLDTPIENIDMYVDVQTKIAAIVQTPIEVKVPID</sequence>
<feature type="domain" description="Peptidase S8/S53" evidence="2">
    <location>
        <begin position="283"/>
        <end position="617"/>
    </location>
</feature>
<dbReference type="InterPro" id="IPR000209">
    <property type="entry name" value="Peptidase_S8/S53_dom"/>
</dbReference>
<gene>
    <name evidence="3" type="ORF">H6D15_04445</name>
</gene>
<dbReference type="Pfam" id="PF00082">
    <property type="entry name" value="Peptidase_S8"/>
    <property type="match status" value="1"/>
</dbReference>
<evidence type="ECO:0000256" key="1">
    <source>
        <dbReference type="ARBA" id="ARBA00022801"/>
    </source>
</evidence>
<dbReference type="Gene3D" id="3.40.50.200">
    <property type="entry name" value="Peptidase S8/S53 domain"/>
    <property type="match status" value="1"/>
</dbReference>
<dbReference type="AlphaFoldDB" id="A0AA40ZRY2"/>
<dbReference type="RefSeq" id="WP_204971252.1">
    <property type="nucleotide sequence ID" value="NZ_JAAZTS010000003.1"/>
</dbReference>
<dbReference type="CDD" id="cd04847">
    <property type="entry name" value="Peptidases_S8_Subtilisin_like_2"/>
    <property type="match status" value="1"/>
</dbReference>
<dbReference type="EMBL" id="JACJMO010000003">
    <property type="protein sequence ID" value="MBM6856856.1"/>
    <property type="molecule type" value="Genomic_DNA"/>
</dbReference>
<dbReference type="PROSITE" id="PS00136">
    <property type="entry name" value="SUBTILASE_ASP"/>
    <property type="match status" value="1"/>
</dbReference>
<accession>A0AA40ZRY2</accession>
<dbReference type="GO" id="GO:0004252">
    <property type="term" value="F:serine-type endopeptidase activity"/>
    <property type="evidence" value="ECO:0007669"/>
    <property type="project" value="InterPro"/>
</dbReference>
<comment type="caution">
    <text evidence="3">The sequence shown here is derived from an EMBL/GenBank/DDBJ whole genome shotgun (WGS) entry which is preliminary data.</text>
</comment>
<evidence type="ECO:0000313" key="4">
    <source>
        <dbReference type="Proteomes" id="UP000698924"/>
    </source>
</evidence>
<organism evidence="3 4">
    <name type="scientific">Caecibacteroides pullorum</name>
    <dbReference type="NCBI Taxonomy" id="2725562"/>
    <lineage>
        <taxon>Bacteria</taxon>
        <taxon>Pseudomonadati</taxon>
        <taxon>Bacteroidota</taxon>
        <taxon>Bacteroidia</taxon>
        <taxon>Bacteroidales</taxon>
        <taxon>Bacteroidaceae</taxon>
        <taxon>Caecibacteroides</taxon>
    </lineage>
</organism>
<dbReference type="InterPro" id="IPR034074">
    <property type="entry name" value="Y4bN_pept_dom"/>
</dbReference>
<name>A0AA40ZRY2_9BACT</name>
<evidence type="ECO:0000313" key="3">
    <source>
        <dbReference type="EMBL" id="MBM6856856.1"/>
    </source>
</evidence>
<dbReference type="InterPro" id="IPR023827">
    <property type="entry name" value="Peptidase_S8_Asp-AS"/>
</dbReference>
<dbReference type="InterPro" id="IPR036852">
    <property type="entry name" value="Peptidase_S8/S53_dom_sf"/>
</dbReference>